<gene>
    <name evidence="1" type="ORF">BJ998_003986</name>
</gene>
<evidence type="ECO:0000313" key="2">
    <source>
        <dbReference type="Proteomes" id="UP000585638"/>
    </source>
</evidence>
<reference evidence="1 2" key="1">
    <citation type="submission" date="2020-08" db="EMBL/GenBank/DDBJ databases">
        <title>Sequencing the genomes of 1000 actinobacteria strains.</title>
        <authorList>
            <person name="Klenk H.-P."/>
        </authorList>
    </citation>
    <scope>NUCLEOTIDE SEQUENCE [LARGE SCALE GENOMIC DNA]</scope>
    <source>
        <strain evidence="1 2">DSM 43851</strain>
    </source>
</reference>
<protein>
    <submittedName>
        <fullName evidence="1">Uncharacterized protein</fullName>
    </submittedName>
</protein>
<evidence type="ECO:0000313" key="1">
    <source>
        <dbReference type="EMBL" id="MBB5892790.1"/>
    </source>
</evidence>
<proteinExistence type="predicted"/>
<comment type="caution">
    <text evidence="1">The sequence shown here is derived from an EMBL/GenBank/DDBJ whole genome shotgun (WGS) entry which is preliminary data.</text>
</comment>
<dbReference type="AlphaFoldDB" id="A0A7W9NHI7"/>
<organism evidence="1 2">
    <name type="scientific">Kutzneria kofuensis</name>
    <dbReference type="NCBI Taxonomy" id="103725"/>
    <lineage>
        <taxon>Bacteria</taxon>
        <taxon>Bacillati</taxon>
        <taxon>Actinomycetota</taxon>
        <taxon>Actinomycetes</taxon>
        <taxon>Pseudonocardiales</taxon>
        <taxon>Pseudonocardiaceae</taxon>
        <taxon>Kutzneria</taxon>
    </lineage>
</organism>
<accession>A0A7W9NHI7</accession>
<dbReference type="Proteomes" id="UP000585638">
    <property type="component" value="Unassembled WGS sequence"/>
</dbReference>
<dbReference type="EMBL" id="JACHIR010000001">
    <property type="protein sequence ID" value="MBB5892790.1"/>
    <property type="molecule type" value="Genomic_DNA"/>
</dbReference>
<name>A0A7W9NHI7_9PSEU</name>
<keyword evidence="2" id="KW-1185">Reference proteome</keyword>
<dbReference type="RefSeq" id="WP_184863749.1">
    <property type="nucleotide sequence ID" value="NZ_BAAAWY010000001.1"/>
</dbReference>
<sequence>MSTLDKLMNAYRSHFAGRDLPEPSSVNFHVAPDRIDVQPFSTDDVTHLVNLLRWAQTLNGVTGRQWRTPGSDSLHIHLSGRTDSGTNVTVYGGIPYPHVDGLVRLAPGESESVTPDEVYLLADLLQQDAA</sequence>